<dbReference type="SMART" id="SM00474">
    <property type="entry name" value="35EXOc"/>
    <property type="match status" value="1"/>
</dbReference>
<dbReference type="Gene3D" id="3.30.420.10">
    <property type="entry name" value="Ribonuclease H-like superfamily/Ribonuclease H"/>
    <property type="match status" value="1"/>
</dbReference>
<reference evidence="3" key="2">
    <citation type="submission" date="2025-08" db="UniProtKB">
        <authorList>
            <consortium name="RefSeq"/>
        </authorList>
    </citation>
    <scope>IDENTIFICATION</scope>
</reference>
<dbReference type="Proteomes" id="UP001652625">
    <property type="component" value="Chromosome 02"/>
</dbReference>
<keyword evidence="3" id="KW-0378">Hydrolase</keyword>
<feature type="domain" description="3'-5' exonuclease" evidence="1">
    <location>
        <begin position="476"/>
        <end position="673"/>
    </location>
</feature>
<dbReference type="GO" id="GO:0004527">
    <property type="term" value="F:exonuclease activity"/>
    <property type="evidence" value="ECO:0007669"/>
    <property type="project" value="UniProtKB-KW"/>
</dbReference>
<dbReference type="InterPro" id="IPR002562">
    <property type="entry name" value="3'-5'_exonuclease_dom"/>
</dbReference>
<sequence length="962" mass="111542">MAFKCDVPPPPSKYSYNDLGISLSADYNSDEEDDNWMVDDYHEESLADHNVDNKSIKNELVLSFSDSDDVVCRESNTYSQYNYRELLESIEEKYLSKQDDLVRQELQASFNNVPDPYSFLLHVMYKAFFDLYSKRVPITYFALDEMKTWLDLKKSQGEFVPVPADFQKRSALEFIYRKGYNYLILITNVFQLDNKDNSFLAEVIELENLTCTKFKETVIIVQTLHLQNCFTAEQVMLPLLAFDQLQILENYINEDKDLQKDYVTMLNNLCAMTDEERHEYLCIEKSLVVKDESKLNQKTLSKIASKAVKRYHLNPDEYPEIFRAKNLAGLKYLIYMKWKERNGDQVALQKWDDMIEAAVAGKVWLQQKLVEAYLENNDLQAAVSWVYKVSLPPKYLPHTLLNVMGEYIMSFNLSPVQSNDQEDTFLSTGENWEEEVEVSPTVQFSLSNGFLSAEKARALENQFYKLKLPLKDVIIVDTIPRLVEAEKILFKPKQVIGFDTEWKPSFTRAGEQDKVSTLQLAVVDKIFIVDMLQLYVADSAENALREFFYKFFTSKDVVKIGYGIVGDLKILIGMFAYMKEFILNASNLVDLNEISEKILKHPVTNTYLYPVQSAQNEKGLSLLIYRLLGQSLDKTFQVSDWDKRPLSTNQIQYAALDAFCLLEIYDVLNKIAFETQIKVNMLENVKLKWLKPTNVPIQRKDKYDKRNELQKKNFQKKPQVTIPPPVIKRIPQLVKIPRPASALKVICDTMLDELGKELRKFGVDTLITTSHDNSKLIQAARKDNRMILTCGDAYLLIKDHVPEGNCLLVEKDSLKEQVKMVFNTFNIVLKSVDIFSRCPMCNSNDFAIVASNEMNKAFKLKNDILDLKTLKIVEESNLINLSNFTLSNNVEVQMDFLRESCISFMKGRHTYEEFFRSINFFKICRGCGEVYWKNVHDDILKSEYHDIVDKREVDKTYYGRPG</sequence>
<proteinExistence type="predicted"/>
<protein>
    <submittedName>
        <fullName evidence="3">Exonuclease mut-7 homolog isoform X6</fullName>
    </submittedName>
</protein>
<dbReference type="GeneID" id="100215579"/>
<gene>
    <name evidence="3" type="primary">LOC100215579</name>
</gene>
<dbReference type="PANTHER" id="PTHR47765">
    <property type="entry name" value="3'-5' EXONUCLEASE DOMAIN-CONTAINING PROTEIN"/>
    <property type="match status" value="1"/>
</dbReference>
<dbReference type="InterPro" id="IPR002782">
    <property type="entry name" value="Mut7-C_RNAse_dom"/>
</dbReference>
<dbReference type="Pfam" id="PF01927">
    <property type="entry name" value="Mut7-C"/>
    <property type="match status" value="1"/>
</dbReference>
<accession>A0ABM4BD73</accession>
<dbReference type="Pfam" id="PF01612">
    <property type="entry name" value="DNA_pol_A_exo1"/>
    <property type="match status" value="1"/>
</dbReference>
<reference evidence="2" key="1">
    <citation type="submission" date="2025-05" db="UniProtKB">
        <authorList>
            <consortium name="RefSeq"/>
        </authorList>
    </citation>
    <scope>NUCLEOTIDE SEQUENCE [LARGE SCALE GENOMIC DNA]</scope>
</reference>
<evidence type="ECO:0000313" key="3">
    <source>
        <dbReference type="RefSeq" id="XP_065646901.1"/>
    </source>
</evidence>
<keyword evidence="2" id="KW-1185">Reference proteome</keyword>
<keyword evidence="3" id="KW-0269">Exonuclease</keyword>
<evidence type="ECO:0000313" key="2">
    <source>
        <dbReference type="Proteomes" id="UP001652625"/>
    </source>
</evidence>
<organism evidence="2 3">
    <name type="scientific">Hydra vulgaris</name>
    <name type="common">Hydra</name>
    <name type="synonym">Hydra attenuata</name>
    <dbReference type="NCBI Taxonomy" id="6087"/>
    <lineage>
        <taxon>Eukaryota</taxon>
        <taxon>Metazoa</taxon>
        <taxon>Cnidaria</taxon>
        <taxon>Hydrozoa</taxon>
        <taxon>Hydroidolina</taxon>
        <taxon>Anthoathecata</taxon>
        <taxon>Aplanulata</taxon>
        <taxon>Hydridae</taxon>
        <taxon>Hydra</taxon>
    </lineage>
</organism>
<dbReference type="RefSeq" id="XP_065646901.1">
    <property type="nucleotide sequence ID" value="XM_065790829.1"/>
</dbReference>
<dbReference type="InterPro" id="IPR036397">
    <property type="entry name" value="RNaseH_sf"/>
</dbReference>
<dbReference type="InterPro" id="IPR012337">
    <property type="entry name" value="RNaseH-like_sf"/>
</dbReference>
<dbReference type="InterPro" id="IPR052408">
    <property type="entry name" value="Exonuclease_MUT-7-like"/>
</dbReference>
<dbReference type="PANTHER" id="PTHR47765:SF2">
    <property type="entry name" value="EXONUCLEASE MUT-7 HOMOLOG"/>
    <property type="match status" value="1"/>
</dbReference>
<keyword evidence="3" id="KW-0540">Nuclease</keyword>
<evidence type="ECO:0000259" key="1">
    <source>
        <dbReference type="SMART" id="SM00474"/>
    </source>
</evidence>
<name>A0ABM4BD73_HYDVU</name>
<dbReference type="SUPFAM" id="SSF53098">
    <property type="entry name" value="Ribonuclease H-like"/>
    <property type="match status" value="1"/>
</dbReference>